<protein>
    <submittedName>
        <fullName evidence="2">Helix-turn-helix DNA binding domain protein</fullName>
    </submittedName>
</protein>
<dbReference type="RefSeq" id="YP_010649587.1">
    <property type="nucleotide sequence ID" value="NC_070770.1"/>
</dbReference>
<keyword evidence="3" id="KW-1185">Reference proteome</keyword>
<proteinExistence type="predicted"/>
<organism evidence="2 3">
    <name type="scientific">Arthrobacter phage Sarge</name>
    <dbReference type="NCBI Taxonomy" id="2885974"/>
    <lineage>
        <taxon>Viruses</taxon>
        <taxon>Duplodnaviria</taxon>
        <taxon>Heunggongvirae</taxon>
        <taxon>Uroviricota</taxon>
        <taxon>Caudoviricetes</taxon>
        <taxon>Sargevirus</taxon>
        <taxon>Sargevirus sarge</taxon>
    </lineage>
</organism>
<dbReference type="InterPro" id="IPR001387">
    <property type="entry name" value="Cro/C1-type_HTH"/>
</dbReference>
<sequence>MGTENDRLWPVITKKIEQELKSQGLNRNALVNMTRIPKSTLYRNIEQPEQFKCSELGQIAEALGLTLEELIKDAA</sequence>
<dbReference type="Gene3D" id="1.10.260.40">
    <property type="entry name" value="lambda repressor-like DNA-binding domains"/>
    <property type="match status" value="1"/>
</dbReference>
<dbReference type="Pfam" id="PF13443">
    <property type="entry name" value="HTH_26"/>
    <property type="match status" value="1"/>
</dbReference>
<dbReference type="GeneID" id="77925141"/>
<dbReference type="GO" id="GO:0003677">
    <property type="term" value="F:DNA binding"/>
    <property type="evidence" value="ECO:0007669"/>
    <property type="project" value="InterPro"/>
</dbReference>
<evidence type="ECO:0000259" key="1">
    <source>
        <dbReference type="Pfam" id="PF13443"/>
    </source>
</evidence>
<reference evidence="2" key="1">
    <citation type="submission" date="2021-09" db="EMBL/GenBank/DDBJ databases">
        <authorList>
            <person name="Prude D.S."/>
            <person name="Stokes N.T."/>
            <person name="Pimienta A.M."/>
            <person name="Mendez E."/>
            <person name="Powell L.D."/>
            <person name="Woodhouse A.S."/>
            <person name="Cunningham F.J."/>
            <person name="Greenfield T.L."/>
            <person name="Smith J.A."/>
            <person name="Hatke H.L."/>
            <person name="Salama S."/>
            <person name="Beyer A.R."/>
            <person name="Klyczek K."/>
            <person name="Garlena R.A."/>
            <person name="Russell D.A."/>
            <person name="Pope W.H."/>
            <person name="Jacobs-Sera D."/>
            <person name="Hatfull G.F."/>
        </authorList>
    </citation>
    <scope>NUCLEOTIDE SEQUENCE</scope>
</reference>
<dbReference type="Proteomes" id="UP000827738">
    <property type="component" value="Segment"/>
</dbReference>
<dbReference type="KEGG" id="vg:77925141"/>
<feature type="domain" description="HTH cro/C1-type" evidence="1">
    <location>
        <begin position="15"/>
        <end position="72"/>
    </location>
</feature>
<dbReference type="EMBL" id="OK040780">
    <property type="protein sequence ID" value="UDL14880.1"/>
    <property type="molecule type" value="Genomic_DNA"/>
</dbReference>
<gene>
    <name evidence="2" type="primary">33</name>
    <name evidence="2" type="ORF">SEA_SARGE_33</name>
</gene>
<dbReference type="InterPro" id="IPR010982">
    <property type="entry name" value="Lambda_DNA-bd_dom_sf"/>
</dbReference>
<accession>A0AAE8Y5D6</accession>
<dbReference type="SUPFAM" id="SSF47413">
    <property type="entry name" value="lambda repressor-like DNA-binding domains"/>
    <property type="match status" value="1"/>
</dbReference>
<evidence type="ECO:0000313" key="2">
    <source>
        <dbReference type="EMBL" id="UDL14880.1"/>
    </source>
</evidence>
<evidence type="ECO:0000313" key="3">
    <source>
        <dbReference type="Proteomes" id="UP000827738"/>
    </source>
</evidence>
<name>A0AAE8Y5D6_9CAUD</name>